<dbReference type="Pfam" id="PF01269">
    <property type="entry name" value="Fibrillarin"/>
    <property type="match status" value="1"/>
</dbReference>
<sequence length="71" mass="8207">MAICSSSSHVFWFKCENASAENLLKTNSIDSTVQEEVMFRSEVKKLQLKQFRPAEQVSLSSQEMLQYIVFE</sequence>
<dbReference type="EMBL" id="JADBGQ010000003">
    <property type="protein sequence ID" value="KAG5404421.1"/>
    <property type="molecule type" value="Genomic_DNA"/>
</dbReference>
<dbReference type="Proteomes" id="UP000823674">
    <property type="component" value="Chromosome A03"/>
</dbReference>
<gene>
    <name evidence="1" type="primary">A03g502900.1_BraROA</name>
    <name evidence="1" type="ORF">IGI04_010540</name>
</gene>
<keyword evidence="2" id="KW-1185">Reference proteome</keyword>
<evidence type="ECO:0000313" key="2">
    <source>
        <dbReference type="Proteomes" id="UP000823674"/>
    </source>
</evidence>
<dbReference type="InterPro" id="IPR029063">
    <property type="entry name" value="SAM-dependent_MTases_sf"/>
</dbReference>
<organism evidence="1 2">
    <name type="scientific">Brassica rapa subsp. trilocularis</name>
    <dbReference type="NCBI Taxonomy" id="1813537"/>
    <lineage>
        <taxon>Eukaryota</taxon>
        <taxon>Viridiplantae</taxon>
        <taxon>Streptophyta</taxon>
        <taxon>Embryophyta</taxon>
        <taxon>Tracheophyta</taxon>
        <taxon>Spermatophyta</taxon>
        <taxon>Magnoliopsida</taxon>
        <taxon>eudicotyledons</taxon>
        <taxon>Gunneridae</taxon>
        <taxon>Pentapetalae</taxon>
        <taxon>rosids</taxon>
        <taxon>malvids</taxon>
        <taxon>Brassicales</taxon>
        <taxon>Brassicaceae</taxon>
        <taxon>Brassiceae</taxon>
        <taxon>Brassica</taxon>
    </lineage>
</organism>
<protein>
    <submittedName>
        <fullName evidence="1">Uncharacterized protein</fullName>
    </submittedName>
</protein>
<proteinExistence type="predicted"/>
<evidence type="ECO:0000313" key="1">
    <source>
        <dbReference type="EMBL" id="KAG5404421.1"/>
    </source>
</evidence>
<reference evidence="1 2" key="1">
    <citation type="submission" date="2021-03" db="EMBL/GenBank/DDBJ databases">
        <authorList>
            <person name="King G.J."/>
            <person name="Bancroft I."/>
            <person name="Baten A."/>
            <person name="Bloomfield J."/>
            <person name="Borpatragohain P."/>
            <person name="He Z."/>
            <person name="Irish N."/>
            <person name="Irwin J."/>
            <person name="Liu K."/>
            <person name="Mauleon R.P."/>
            <person name="Moore J."/>
            <person name="Morris R."/>
            <person name="Ostergaard L."/>
            <person name="Wang B."/>
            <person name="Wells R."/>
        </authorList>
    </citation>
    <scope>NUCLEOTIDE SEQUENCE [LARGE SCALE GENOMIC DNA]</scope>
    <source>
        <strain evidence="1">R-o-18</strain>
        <tissue evidence="1">Leaf</tissue>
    </source>
</reference>
<comment type="caution">
    <text evidence="1">The sequence shown here is derived from an EMBL/GenBank/DDBJ whole genome shotgun (WGS) entry which is preliminary data.</text>
</comment>
<name>A0ABQ7N2P1_BRACM</name>
<dbReference type="Gene3D" id="3.40.50.150">
    <property type="entry name" value="Vaccinia Virus protein VP39"/>
    <property type="match status" value="1"/>
</dbReference>
<accession>A0ABQ7N2P1</accession>
<dbReference type="InterPro" id="IPR000692">
    <property type="entry name" value="Fibrillarin"/>
</dbReference>